<dbReference type="EMBL" id="CHKL01000104">
    <property type="protein sequence ID" value="COW03434.1"/>
    <property type="molecule type" value="Genomic_DNA"/>
</dbReference>
<evidence type="ECO:0000313" key="15">
    <source>
        <dbReference type="Proteomes" id="UP000050164"/>
    </source>
</evidence>
<evidence type="ECO:0000313" key="3">
    <source>
        <dbReference type="EMBL" id="CKR73217.1"/>
    </source>
</evidence>
<evidence type="ECO:0000313" key="12">
    <source>
        <dbReference type="Proteomes" id="UP000048600"/>
    </source>
</evidence>
<reference evidence="6" key="2">
    <citation type="submission" date="2015-03" db="EMBL/GenBank/DDBJ databases">
        <authorList>
            <person name="Murphy D."/>
        </authorList>
    </citation>
    <scope>NUCLEOTIDE SEQUENCE [LARGE SCALE GENOMIC DNA]</scope>
    <source>
        <strain evidence="6">K00500041</strain>
    </source>
</reference>
<feature type="compositionally biased region" description="Basic and acidic residues" evidence="1">
    <location>
        <begin position="125"/>
        <end position="134"/>
    </location>
</feature>
<dbReference type="EMBL" id="CSAE01000018">
    <property type="protein sequence ID" value="COV02422.1"/>
    <property type="molecule type" value="Genomic_DNA"/>
</dbReference>
<evidence type="ECO:0000313" key="13">
    <source>
        <dbReference type="Proteomes" id="UP000048948"/>
    </source>
</evidence>
<accession>A0A0T9CPX5</accession>
<dbReference type="EMBL" id="CSAD01000075">
    <property type="protein sequence ID" value="COV01185.1"/>
    <property type="molecule type" value="Genomic_DNA"/>
</dbReference>
<feature type="compositionally biased region" description="Basic and acidic residues" evidence="1">
    <location>
        <begin position="161"/>
        <end position="172"/>
    </location>
</feature>
<evidence type="ECO:0000313" key="2">
    <source>
        <dbReference type="EMBL" id="CKQ88125.1"/>
    </source>
</evidence>
<dbReference type="EMBL" id="CSAJ01000004">
    <property type="protein sequence ID" value="COV37947.1"/>
    <property type="molecule type" value="Genomic_DNA"/>
</dbReference>
<evidence type="ECO:0000313" key="9">
    <source>
        <dbReference type="Proteomes" id="UP000038802"/>
    </source>
</evidence>
<feature type="compositionally biased region" description="Polar residues" evidence="1">
    <location>
        <begin position="177"/>
        <end position="198"/>
    </location>
</feature>
<organism evidence="6 9">
    <name type="scientific">Mycobacterium tuberculosis</name>
    <dbReference type="NCBI Taxonomy" id="1773"/>
    <lineage>
        <taxon>Bacteria</taxon>
        <taxon>Bacillati</taxon>
        <taxon>Actinomycetota</taxon>
        <taxon>Actinomycetes</taxon>
        <taxon>Mycobacteriales</taxon>
        <taxon>Mycobacteriaceae</taxon>
        <taxon>Mycobacterium</taxon>
        <taxon>Mycobacterium tuberculosis complex</taxon>
    </lineage>
</organism>
<evidence type="ECO:0000313" key="5">
    <source>
        <dbReference type="EMBL" id="COV01185.1"/>
    </source>
</evidence>
<dbReference type="Proteomes" id="UP000049023">
    <property type="component" value="Unassembled WGS sequence"/>
</dbReference>
<evidence type="ECO:0000313" key="6">
    <source>
        <dbReference type="EMBL" id="COV02422.1"/>
    </source>
</evidence>
<dbReference type="AlphaFoldDB" id="A0A0T9CPX5"/>
<evidence type="ECO:0000313" key="7">
    <source>
        <dbReference type="EMBL" id="COV37947.1"/>
    </source>
</evidence>
<dbReference type="Proteomes" id="UP000044938">
    <property type="component" value="Unassembled WGS sequence"/>
</dbReference>
<feature type="compositionally biased region" description="Low complexity" evidence="1">
    <location>
        <begin position="66"/>
        <end position="75"/>
    </location>
</feature>
<evidence type="ECO:0000313" key="14">
    <source>
        <dbReference type="Proteomes" id="UP000049023"/>
    </source>
</evidence>
<proteinExistence type="predicted"/>
<dbReference type="Proteomes" id="UP000050164">
    <property type="component" value="Unassembled WGS sequence"/>
</dbReference>
<dbReference type="Proteomes" id="UP000048948">
    <property type="component" value="Unassembled WGS sequence"/>
</dbReference>
<evidence type="ECO:0000313" key="10">
    <source>
        <dbReference type="Proteomes" id="UP000044938"/>
    </source>
</evidence>
<dbReference type="Proteomes" id="UP000048600">
    <property type="component" value="Unassembled WGS sequence"/>
</dbReference>
<feature type="compositionally biased region" description="Basic and acidic residues" evidence="1">
    <location>
        <begin position="100"/>
        <end position="116"/>
    </location>
</feature>
<feature type="compositionally biased region" description="Basic residues" evidence="1">
    <location>
        <begin position="76"/>
        <end position="99"/>
    </location>
</feature>
<gene>
    <name evidence="5" type="ORF">ERS007679_00831</name>
    <name evidence="6" type="ORF">ERS007703_00315</name>
    <name evidence="7" type="ORF">ERS007720_00076</name>
    <name evidence="8" type="ORF">ERS007741_01273</name>
    <name evidence="3" type="ORF">ERS027646_00540</name>
    <name evidence="4" type="ORF">ERS027659_02154</name>
    <name evidence="2" type="ORF">ERS027661_00225</name>
</gene>
<dbReference type="Proteomes" id="UP000038802">
    <property type="component" value="Unassembled WGS sequence"/>
</dbReference>
<sequence length="219" mass="24071">MLPAPTDGGLAMSVPRRTPNSHAPAGPVPDFLRHRYETSTHRVICLRSVPKTSGIGAVEALTPSTAGRAGLAQRALPRRAGRPLGPHRPRHLPTRRRVDRRLGSDRGRHAPPRRYDLPGLRTHAPRPDRRDPRRAGHRHPPLVEDTGQHRRDCVAPLRPGHILDRTRRDHDPGIGSDNRNLTHPSARSPIHSGSATKSVTNWRVTRCESGCAEAANPPG</sequence>
<dbReference type="EMBL" id="CNGE01000056">
    <property type="protein sequence ID" value="CKR73217.1"/>
    <property type="molecule type" value="Genomic_DNA"/>
</dbReference>
<dbReference type="EMBL" id="CNFU01000022">
    <property type="protein sequence ID" value="CKQ88125.1"/>
    <property type="molecule type" value="Genomic_DNA"/>
</dbReference>
<evidence type="ECO:0000256" key="1">
    <source>
        <dbReference type="SAM" id="MobiDB-lite"/>
    </source>
</evidence>
<feature type="region of interest" description="Disordered" evidence="1">
    <location>
        <begin position="66"/>
        <end position="198"/>
    </location>
</feature>
<name>A0A0T9CPX5_MYCTX</name>
<evidence type="ECO:0000313" key="11">
    <source>
        <dbReference type="Proteomes" id="UP000045842"/>
    </source>
</evidence>
<evidence type="ECO:0000313" key="4">
    <source>
        <dbReference type="EMBL" id="CKR76937.1"/>
    </source>
</evidence>
<dbReference type="EMBL" id="CNFT01000480">
    <property type="protein sequence ID" value="CKR76937.1"/>
    <property type="molecule type" value="Genomic_DNA"/>
</dbReference>
<evidence type="ECO:0000313" key="8">
    <source>
        <dbReference type="EMBL" id="COW03434.1"/>
    </source>
</evidence>
<protein>
    <submittedName>
        <fullName evidence="6">Uncharacterized protein</fullName>
    </submittedName>
</protein>
<dbReference type="Proteomes" id="UP000045842">
    <property type="component" value="Unassembled WGS sequence"/>
</dbReference>
<reference evidence="9 10" key="1">
    <citation type="submission" date="2015-03" db="EMBL/GenBank/DDBJ databases">
        <authorList>
            <consortium name="Pathogen Informatics"/>
        </authorList>
    </citation>
    <scope>NUCLEOTIDE SEQUENCE [LARGE SCALE GENOMIC DNA]</scope>
    <source>
        <strain evidence="3 13">Bir 172</strain>
        <strain evidence="4 15">Bir 185</strain>
        <strain evidence="2 14">Bir 187</strain>
        <strain evidence="5 11">G09801536</strain>
        <strain evidence="9">K00500041</strain>
        <strain evidence="7 10">M09401471</strain>
        <strain evidence="8 12">P00601463</strain>
    </source>
</reference>
<feature type="region of interest" description="Disordered" evidence="1">
    <location>
        <begin position="1"/>
        <end position="31"/>
    </location>
</feature>